<dbReference type="Pfam" id="PF10748">
    <property type="entry name" value="HofP"/>
    <property type="match status" value="1"/>
</dbReference>
<dbReference type="EMBL" id="JAUEQX010000004">
    <property type="protein sequence ID" value="MDW3776042.1"/>
    <property type="molecule type" value="Genomic_DNA"/>
</dbReference>
<feature type="compositionally biased region" description="Basic and acidic residues" evidence="1">
    <location>
        <begin position="100"/>
        <end position="113"/>
    </location>
</feature>
<protein>
    <submittedName>
        <fullName evidence="2">HofP DNA utilization family protein</fullName>
    </submittedName>
</protein>
<evidence type="ECO:0000313" key="3">
    <source>
        <dbReference type="Proteomes" id="UP001276300"/>
    </source>
</evidence>
<dbReference type="AlphaFoldDB" id="A0AAW9C2R4"/>
<feature type="region of interest" description="Disordered" evidence="1">
    <location>
        <begin position="100"/>
        <end position="133"/>
    </location>
</feature>
<feature type="compositionally biased region" description="Basic and acidic residues" evidence="1">
    <location>
        <begin position="120"/>
        <end position="133"/>
    </location>
</feature>
<gene>
    <name evidence="2" type="ORF">QWU01_04350</name>
</gene>
<evidence type="ECO:0000313" key="2">
    <source>
        <dbReference type="EMBL" id="MDW3776042.1"/>
    </source>
</evidence>
<name>A0AAW9C2R4_KLUCR</name>
<dbReference type="Proteomes" id="UP001276300">
    <property type="component" value="Unassembled WGS sequence"/>
</dbReference>
<sequence length="133" mass="15262">MKNPNYRLLLYLTLPLFCGMRDPFVPVMDACQAAQLSLWHLRGVMQSADRWIGMLESSENKWHRIEQGERLYTGWQVSDIKQGSVTVDVGPGCEPRYWQWKREGTQDDKKDRPAVAAERAAVEPSEKRLAGGR</sequence>
<reference evidence="2" key="1">
    <citation type="journal article" date="2023" name="J Glob Antimicrob Resist">
        <title>Emergence of NDM-1 and KPC-3 carbapenemases in Kluyvera cryocrescens: Investigating genetic heterogeneity and acquisition routes of blaNDM-1 in Enterobacterales species in Portugal.</title>
        <authorList>
            <person name="Loiodice M."/>
            <person name="Ribeiro M."/>
            <person name="Peixe L."/>
            <person name="Novais A."/>
        </authorList>
    </citation>
    <scope>NUCLEOTIDE SEQUENCE</scope>
    <source>
        <strain evidence="2">K629</strain>
    </source>
</reference>
<dbReference type="InterPro" id="IPR019684">
    <property type="entry name" value="HofP"/>
</dbReference>
<organism evidence="2 3">
    <name type="scientific">Kluyvera cryocrescens</name>
    <name type="common">Kluyvera citrophila</name>
    <dbReference type="NCBI Taxonomy" id="580"/>
    <lineage>
        <taxon>Bacteria</taxon>
        <taxon>Pseudomonadati</taxon>
        <taxon>Pseudomonadota</taxon>
        <taxon>Gammaproteobacteria</taxon>
        <taxon>Enterobacterales</taxon>
        <taxon>Enterobacteriaceae</taxon>
        <taxon>Kluyvera</taxon>
    </lineage>
</organism>
<proteinExistence type="predicted"/>
<dbReference type="RefSeq" id="WP_318242265.1">
    <property type="nucleotide sequence ID" value="NZ_JAUEQX010000004.1"/>
</dbReference>
<comment type="caution">
    <text evidence="2">The sequence shown here is derived from an EMBL/GenBank/DDBJ whole genome shotgun (WGS) entry which is preliminary data.</text>
</comment>
<evidence type="ECO:0000256" key="1">
    <source>
        <dbReference type="SAM" id="MobiDB-lite"/>
    </source>
</evidence>
<accession>A0AAW9C2R4</accession>